<dbReference type="GO" id="GO:0043190">
    <property type="term" value="C:ATP-binding cassette (ABC) transporter complex"/>
    <property type="evidence" value="ECO:0007669"/>
    <property type="project" value="TreeGrafter"/>
</dbReference>
<keyword evidence="4" id="KW-1003">Cell membrane</keyword>
<organism evidence="10 11">
    <name type="scientific">Blautia hydrogenotrophica (strain DSM 10507 / JCM 14656 / S5a33)</name>
    <name type="common">Ruminococcus hydrogenotrophicus</name>
    <dbReference type="NCBI Taxonomy" id="476272"/>
    <lineage>
        <taxon>Bacteria</taxon>
        <taxon>Bacillati</taxon>
        <taxon>Bacillota</taxon>
        <taxon>Clostridia</taxon>
        <taxon>Lachnospirales</taxon>
        <taxon>Lachnospiraceae</taxon>
        <taxon>Blautia</taxon>
    </lineage>
</organism>
<dbReference type="PATRIC" id="fig|476272.21.peg.2609"/>
<gene>
    <name evidence="10" type="ORF">RUMHYD_01261</name>
</gene>
<dbReference type="Pfam" id="PF00005">
    <property type="entry name" value="ABC_tran"/>
    <property type="match status" value="1"/>
</dbReference>
<dbReference type="EMBL" id="ACBZ01000060">
    <property type="protein sequence ID" value="EEG49822.1"/>
    <property type="molecule type" value="Genomic_DNA"/>
</dbReference>
<dbReference type="InterPro" id="IPR027417">
    <property type="entry name" value="P-loop_NTPase"/>
</dbReference>
<dbReference type="PROSITE" id="PS00211">
    <property type="entry name" value="ABC_TRANSPORTER_1"/>
    <property type="match status" value="1"/>
</dbReference>
<name>C0CK91_BLAHS</name>
<dbReference type="CDD" id="cd03225">
    <property type="entry name" value="ABC_cobalt_CbiO_domain1"/>
    <property type="match status" value="1"/>
</dbReference>
<keyword evidence="7" id="KW-1278">Translocase</keyword>
<evidence type="ECO:0000256" key="8">
    <source>
        <dbReference type="ARBA" id="ARBA00023136"/>
    </source>
</evidence>
<dbReference type="InterPro" id="IPR003593">
    <property type="entry name" value="AAA+_ATPase"/>
</dbReference>
<reference evidence="10 11" key="2">
    <citation type="submission" date="2009-02" db="EMBL/GenBank/DDBJ databases">
        <title>Draft genome sequence of Blautia hydrogenotrophica DSM 10507 (Ruminococcus hydrogenotrophicus DSM 10507).</title>
        <authorList>
            <person name="Sudarsanam P."/>
            <person name="Ley R."/>
            <person name="Guruge J."/>
            <person name="Turnbaugh P.J."/>
            <person name="Mahowald M."/>
            <person name="Liep D."/>
            <person name="Gordon J."/>
        </authorList>
    </citation>
    <scope>NUCLEOTIDE SEQUENCE [LARGE SCALE GENOMIC DNA]</scope>
    <source>
        <strain evidence="11">DSM 10507 / JCM 14656 / S5a33</strain>
    </source>
</reference>
<dbReference type="SUPFAM" id="SSF52540">
    <property type="entry name" value="P-loop containing nucleoside triphosphate hydrolases"/>
    <property type="match status" value="1"/>
</dbReference>
<dbReference type="NCBIfam" id="TIGR04520">
    <property type="entry name" value="ECF_ATPase_1"/>
    <property type="match status" value="1"/>
</dbReference>
<dbReference type="InterPro" id="IPR003439">
    <property type="entry name" value="ABC_transporter-like_ATP-bd"/>
</dbReference>
<dbReference type="FunFam" id="3.40.50.300:FF:000224">
    <property type="entry name" value="Energy-coupling factor transporter ATP-binding protein EcfA"/>
    <property type="match status" value="1"/>
</dbReference>
<keyword evidence="8" id="KW-0472">Membrane</keyword>
<comment type="subcellular location">
    <subcellularLocation>
        <location evidence="1">Cell membrane</location>
        <topology evidence="1">Peripheral membrane protein</topology>
    </subcellularLocation>
</comment>
<dbReference type="GO" id="GO:0016887">
    <property type="term" value="F:ATP hydrolysis activity"/>
    <property type="evidence" value="ECO:0007669"/>
    <property type="project" value="InterPro"/>
</dbReference>
<keyword evidence="3" id="KW-0813">Transport</keyword>
<protein>
    <recommendedName>
        <fullName evidence="9">ABC transporter domain-containing protein</fullName>
    </recommendedName>
</protein>
<dbReference type="PANTHER" id="PTHR43553:SF24">
    <property type="entry name" value="ENERGY-COUPLING FACTOR TRANSPORTER ATP-BINDING PROTEIN ECFA1"/>
    <property type="match status" value="1"/>
</dbReference>
<evidence type="ECO:0000256" key="6">
    <source>
        <dbReference type="ARBA" id="ARBA00022840"/>
    </source>
</evidence>
<dbReference type="Gene3D" id="3.40.50.300">
    <property type="entry name" value="P-loop containing nucleotide triphosphate hydrolases"/>
    <property type="match status" value="1"/>
</dbReference>
<dbReference type="PROSITE" id="PS50893">
    <property type="entry name" value="ABC_TRANSPORTER_2"/>
    <property type="match status" value="1"/>
</dbReference>
<keyword evidence="11" id="KW-1185">Reference proteome</keyword>
<feature type="non-terminal residue" evidence="10">
    <location>
        <position position="241"/>
    </location>
</feature>
<evidence type="ECO:0000256" key="5">
    <source>
        <dbReference type="ARBA" id="ARBA00022741"/>
    </source>
</evidence>
<evidence type="ECO:0000313" key="11">
    <source>
        <dbReference type="Proteomes" id="UP000003100"/>
    </source>
</evidence>
<dbReference type="HOGENOM" id="CLU_000604_1_22_9"/>
<keyword evidence="5" id="KW-0547">Nucleotide-binding</keyword>
<evidence type="ECO:0000256" key="3">
    <source>
        <dbReference type="ARBA" id="ARBA00022448"/>
    </source>
</evidence>
<dbReference type="Proteomes" id="UP000003100">
    <property type="component" value="Unassembled WGS sequence"/>
</dbReference>
<dbReference type="SMART" id="SM00382">
    <property type="entry name" value="AAA"/>
    <property type="match status" value="1"/>
</dbReference>
<sequence>MGIIRASKLGYEYLKYDDDGNVEQTSRAVDDVNLDIREGQFIAILGHNGSGKSTLAKHINALLVPTEGTLWVDSMDTSSEENLWKIRQRAGMVFQNPDNQIIGSVVEEDVGFGPENIGVPTDEIWKRVDRSLEAVGMVAYRHHSPNKLSGGQKQRVAIAGVMAMRPKCIVLDEPTAMLDPNGRKDVLKAVRELNEKEGVTVILITHYMEEVVFADHVYVMDSGHVVMSGVPREIFSQVDTL</sequence>
<proteinExistence type="inferred from homology"/>
<evidence type="ECO:0000313" key="10">
    <source>
        <dbReference type="EMBL" id="EEG49822.1"/>
    </source>
</evidence>
<dbReference type="PANTHER" id="PTHR43553">
    <property type="entry name" value="HEAVY METAL TRANSPORTER"/>
    <property type="match status" value="1"/>
</dbReference>
<evidence type="ECO:0000256" key="4">
    <source>
        <dbReference type="ARBA" id="ARBA00022475"/>
    </source>
</evidence>
<dbReference type="AlphaFoldDB" id="C0CK91"/>
<reference evidence="10 11" key="1">
    <citation type="submission" date="2009-01" db="EMBL/GenBank/DDBJ databases">
        <authorList>
            <person name="Fulton L."/>
            <person name="Clifton S."/>
            <person name="Fulton B."/>
            <person name="Xu J."/>
            <person name="Minx P."/>
            <person name="Pepin K.H."/>
            <person name="Johnson M."/>
            <person name="Bhonagiri V."/>
            <person name="Nash W.E."/>
            <person name="Mardis E.R."/>
            <person name="Wilson R.K."/>
        </authorList>
    </citation>
    <scope>NUCLEOTIDE SEQUENCE [LARGE SCALE GENOMIC DNA]</scope>
    <source>
        <strain evidence="11">DSM 10507 / JCM 14656 / S5a33</strain>
    </source>
</reference>
<dbReference type="eggNOG" id="COG1122">
    <property type="taxonomic scope" value="Bacteria"/>
</dbReference>
<evidence type="ECO:0000256" key="1">
    <source>
        <dbReference type="ARBA" id="ARBA00004202"/>
    </source>
</evidence>
<evidence type="ECO:0000259" key="9">
    <source>
        <dbReference type="PROSITE" id="PS50893"/>
    </source>
</evidence>
<evidence type="ECO:0000256" key="2">
    <source>
        <dbReference type="ARBA" id="ARBA00005417"/>
    </source>
</evidence>
<keyword evidence="6" id="KW-0067">ATP-binding</keyword>
<feature type="domain" description="ABC transporter" evidence="9">
    <location>
        <begin position="14"/>
        <end position="241"/>
    </location>
</feature>
<dbReference type="RefSeq" id="WP_005947235.1">
    <property type="nucleotide sequence ID" value="NZ_GG657680.1"/>
</dbReference>
<dbReference type="InterPro" id="IPR030947">
    <property type="entry name" value="EcfA_1"/>
</dbReference>
<dbReference type="InterPro" id="IPR015856">
    <property type="entry name" value="ABC_transpr_CbiO/EcfA_su"/>
</dbReference>
<accession>C0CK91</accession>
<dbReference type="InterPro" id="IPR017871">
    <property type="entry name" value="ABC_transporter-like_CS"/>
</dbReference>
<dbReference type="GO" id="GO:0005524">
    <property type="term" value="F:ATP binding"/>
    <property type="evidence" value="ECO:0007669"/>
    <property type="project" value="UniProtKB-KW"/>
</dbReference>
<dbReference type="GO" id="GO:0042626">
    <property type="term" value="F:ATPase-coupled transmembrane transporter activity"/>
    <property type="evidence" value="ECO:0007669"/>
    <property type="project" value="TreeGrafter"/>
</dbReference>
<evidence type="ECO:0000256" key="7">
    <source>
        <dbReference type="ARBA" id="ARBA00022967"/>
    </source>
</evidence>
<dbReference type="InterPro" id="IPR050095">
    <property type="entry name" value="ECF_ABC_transporter_ATP-bd"/>
</dbReference>
<comment type="similarity">
    <text evidence="2">Belongs to the ABC transporter superfamily.</text>
</comment>